<accession>A0AA36DJS0</accession>
<dbReference type="Proteomes" id="UP001176961">
    <property type="component" value="Unassembled WGS sequence"/>
</dbReference>
<comment type="caution">
    <text evidence="2">The sequence shown here is derived from an EMBL/GenBank/DDBJ whole genome shotgun (WGS) entry which is preliminary data.</text>
</comment>
<proteinExistence type="predicted"/>
<evidence type="ECO:0000256" key="1">
    <source>
        <dbReference type="SAM" id="SignalP"/>
    </source>
</evidence>
<dbReference type="EMBL" id="CATQJL010000001">
    <property type="protein sequence ID" value="CAJ0588045.1"/>
    <property type="molecule type" value="Genomic_DNA"/>
</dbReference>
<organism evidence="2 3">
    <name type="scientific">Cylicocyclus nassatus</name>
    <name type="common">Nematode worm</name>
    <dbReference type="NCBI Taxonomy" id="53992"/>
    <lineage>
        <taxon>Eukaryota</taxon>
        <taxon>Metazoa</taxon>
        <taxon>Ecdysozoa</taxon>
        <taxon>Nematoda</taxon>
        <taxon>Chromadorea</taxon>
        <taxon>Rhabditida</taxon>
        <taxon>Rhabditina</taxon>
        <taxon>Rhabditomorpha</taxon>
        <taxon>Strongyloidea</taxon>
        <taxon>Strongylidae</taxon>
        <taxon>Cylicocyclus</taxon>
    </lineage>
</organism>
<evidence type="ECO:0000313" key="2">
    <source>
        <dbReference type="EMBL" id="CAJ0588045.1"/>
    </source>
</evidence>
<keyword evidence="3" id="KW-1185">Reference proteome</keyword>
<evidence type="ECO:0000313" key="3">
    <source>
        <dbReference type="Proteomes" id="UP001176961"/>
    </source>
</evidence>
<reference evidence="2" key="1">
    <citation type="submission" date="2023-07" db="EMBL/GenBank/DDBJ databases">
        <authorList>
            <consortium name="CYATHOMIX"/>
        </authorList>
    </citation>
    <scope>NUCLEOTIDE SEQUENCE</scope>
    <source>
        <strain evidence="2">N/A</strain>
    </source>
</reference>
<sequence>MCRLLLALLVLVAVTLAQRQDLLSHAVGPCINGRCQPGHSCYFDECIPSSLMPRSRAKRNFETPALSAGKCVNGMCPAGYVCTETNCIRA</sequence>
<name>A0AA36DJS0_CYLNA</name>
<feature type="chain" id="PRO_5041449338" evidence="1">
    <location>
        <begin position="18"/>
        <end position="90"/>
    </location>
</feature>
<dbReference type="AlphaFoldDB" id="A0AA36DJS0"/>
<feature type="signal peptide" evidence="1">
    <location>
        <begin position="1"/>
        <end position="17"/>
    </location>
</feature>
<gene>
    <name evidence="2" type="ORF">CYNAS_LOCUS28</name>
</gene>
<protein>
    <submittedName>
        <fullName evidence="2">Uncharacterized protein</fullName>
    </submittedName>
</protein>
<keyword evidence="1" id="KW-0732">Signal</keyword>